<dbReference type="Proteomes" id="UP000270856">
    <property type="component" value="Unassembled WGS sequence"/>
</dbReference>
<dbReference type="SMART" id="SM00450">
    <property type="entry name" value="RHOD"/>
    <property type="match status" value="1"/>
</dbReference>
<name>A0A3N4NMT5_9FLAO</name>
<organism evidence="2 3">
    <name type="scientific">Aureibaculum marinum</name>
    <dbReference type="NCBI Taxonomy" id="2487930"/>
    <lineage>
        <taxon>Bacteria</taxon>
        <taxon>Pseudomonadati</taxon>
        <taxon>Bacteroidota</taxon>
        <taxon>Flavobacteriia</taxon>
        <taxon>Flavobacteriales</taxon>
        <taxon>Flavobacteriaceae</taxon>
        <taxon>Aureibaculum</taxon>
    </lineage>
</organism>
<dbReference type="AlphaFoldDB" id="A0A3N4NMT5"/>
<sequence>MGFFNLFGSNNSNEIVEYLEKGAVVIDVRTVAEFNEGHVEGSKNIVLDTIPNHIDKIKAFNKPVITCCRSGARSGSAESILKGHGIDCINGGPWQNVAKHVNS</sequence>
<dbReference type="InterPro" id="IPR050229">
    <property type="entry name" value="GlpE_sulfurtransferase"/>
</dbReference>
<keyword evidence="3" id="KW-1185">Reference proteome</keyword>
<evidence type="ECO:0000313" key="3">
    <source>
        <dbReference type="Proteomes" id="UP000270856"/>
    </source>
</evidence>
<comment type="caution">
    <text evidence="2">The sequence shown here is derived from an EMBL/GenBank/DDBJ whole genome shotgun (WGS) entry which is preliminary data.</text>
</comment>
<dbReference type="PANTHER" id="PTHR43031">
    <property type="entry name" value="FAD-DEPENDENT OXIDOREDUCTASE"/>
    <property type="match status" value="1"/>
</dbReference>
<dbReference type="CDD" id="cd00158">
    <property type="entry name" value="RHOD"/>
    <property type="match status" value="1"/>
</dbReference>
<feature type="domain" description="Rhodanese" evidence="1">
    <location>
        <begin position="19"/>
        <end position="96"/>
    </location>
</feature>
<evidence type="ECO:0000313" key="2">
    <source>
        <dbReference type="EMBL" id="RPD95868.1"/>
    </source>
</evidence>
<dbReference type="OrthoDB" id="9800872at2"/>
<dbReference type="EMBL" id="RPFJ01000015">
    <property type="protein sequence ID" value="RPD95868.1"/>
    <property type="molecule type" value="Genomic_DNA"/>
</dbReference>
<dbReference type="PROSITE" id="PS50206">
    <property type="entry name" value="RHODANESE_3"/>
    <property type="match status" value="1"/>
</dbReference>
<dbReference type="Gene3D" id="3.40.250.10">
    <property type="entry name" value="Rhodanese-like domain"/>
    <property type="match status" value="1"/>
</dbReference>
<accession>A0A3N4NMT5</accession>
<dbReference type="Pfam" id="PF00581">
    <property type="entry name" value="Rhodanese"/>
    <property type="match status" value="1"/>
</dbReference>
<dbReference type="InterPro" id="IPR036873">
    <property type="entry name" value="Rhodanese-like_dom_sf"/>
</dbReference>
<dbReference type="InterPro" id="IPR001763">
    <property type="entry name" value="Rhodanese-like_dom"/>
</dbReference>
<reference evidence="2 3" key="1">
    <citation type="submission" date="2018-11" db="EMBL/GenBank/DDBJ databases">
        <title>Aureibaculum marinum gen. nov., sp. nov., a member of the family Flavobacteriaceae isolated from the Bohai Sea.</title>
        <authorList>
            <person name="Ji X."/>
        </authorList>
    </citation>
    <scope>NUCLEOTIDE SEQUENCE [LARGE SCALE GENOMIC DNA]</scope>
    <source>
        <strain evidence="2 3">BH-SD17</strain>
    </source>
</reference>
<dbReference type="SUPFAM" id="SSF52821">
    <property type="entry name" value="Rhodanese/Cell cycle control phosphatase"/>
    <property type="match status" value="1"/>
</dbReference>
<evidence type="ECO:0000259" key="1">
    <source>
        <dbReference type="PROSITE" id="PS50206"/>
    </source>
</evidence>
<proteinExistence type="predicted"/>
<protein>
    <submittedName>
        <fullName evidence="2">Rhodanese-like domain-containing protein</fullName>
    </submittedName>
</protein>
<gene>
    <name evidence="2" type="ORF">EGM88_11670</name>
</gene>
<dbReference type="PANTHER" id="PTHR43031:SF1">
    <property type="entry name" value="PYRIDINE NUCLEOTIDE-DISULPHIDE OXIDOREDUCTASE"/>
    <property type="match status" value="1"/>
</dbReference>
<dbReference type="RefSeq" id="WP_123898464.1">
    <property type="nucleotide sequence ID" value="NZ_RPFJ01000015.1"/>
</dbReference>